<keyword evidence="6" id="KW-1185">Reference proteome</keyword>
<dbReference type="AlphaFoldDB" id="A0A2P6MLW0"/>
<feature type="domain" description="CdaR GGDEF-like" evidence="4">
    <location>
        <begin position="287"/>
        <end position="413"/>
    </location>
</feature>
<accession>A0A2P6MLW0</accession>
<dbReference type="Proteomes" id="UP000243650">
    <property type="component" value="Unassembled WGS sequence"/>
</dbReference>
<dbReference type="Pfam" id="PF07905">
    <property type="entry name" value="PucR"/>
    <property type="match status" value="1"/>
</dbReference>
<dbReference type="InterPro" id="IPR025736">
    <property type="entry name" value="PucR_C-HTH_dom"/>
</dbReference>
<sequence length="536" mass="61153">MTITLKEAMQIGGLKECRVAAGRAGLEKEITYVTIMEVPDIVRWLKGNELLLTSMYPIKDDLRAQERLIAELHERGTAALAIKPNRFIQDIPPVLLEEADRLGFPVLEIPEHISYLDILSPVMNRIFDRKAVLQEDIEAAYHLLNEISLSRSGVRHFMDVLRSLTKHEIAIESLVPFLDDVLDPSPFQPLTQRQIKEIEHLQRPVRLTRYSADGVEVSCITAPVLIDGMLYGVISSWDQEFDHLETDLAVFERAAAILSLEFMRRKVKYEVEFQYKREFLRKLLEGSETDPVELREQAAVYNIRPERGYVCCAIHFGRPGEESGYSGYMAQFENVLRSVEPEAVLGTMHQTLYLLYPAAGRKRDRMKTDLQMLIREFGRLVQAEPYAGVSREADTDITALKGVCEEARLALSISRSLELSGENYVHYDELGIFRLLVNVVPAEELNAFYQETIGILAAYDEQHQLDLVRSLEAYFEQNESMSAAAESLYIHVNTLKYRLQRVSSLTGQSIQTSEGKLNLQVGLKIGYFMHQAHRNR</sequence>
<evidence type="ECO:0000313" key="6">
    <source>
        <dbReference type="Proteomes" id="UP000243650"/>
    </source>
</evidence>
<gene>
    <name evidence="5" type="ORF">C6I21_01620</name>
</gene>
<dbReference type="PANTHER" id="PTHR33744">
    <property type="entry name" value="CARBOHYDRATE DIACID REGULATOR"/>
    <property type="match status" value="1"/>
</dbReference>
<evidence type="ECO:0000259" key="4">
    <source>
        <dbReference type="Pfam" id="PF17853"/>
    </source>
</evidence>
<dbReference type="InterPro" id="IPR012914">
    <property type="entry name" value="PucR_dom"/>
</dbReference>
<dbReference type="InterPro" id="IPR041522">
    <property type="entry name" value="CdaR_GGDEF"/>
</dbReference>
<comment type="caution">
    <text evidence="5">The sequence shown here is derived from an EMBL/GenBank/DDBJ whole genome shotgun (WGS) entry which is preliminary data.</text>
</comment>
<dbReference type="InterPro" id="IPR042070">
    <property type="entry name" value="PucR_C-HTH_sf"/>
</dbReference>
<evidence type="ECO:0000259" key="2">
    <source>
        <dbReference type="Pfam" id="PF07905"/>
    </source>
</evidence>
<organism evidence="5 6">
    <name type="scientific">Alkalicoccus urumqiensis</name>
    <name type="common">Bacillus urumqiensis</name>
    <dbReference type="NCBI Taxonomy" id="1548213"/>
    <lineage>
        <taxon>Bacteria</taxon>
        <taxon>Bacillati</taxon>
        <taxon>Bacillota</taxon>
        <taxon>Bacilli</taxon>
        <taxon>Bacillales</taxon>
        <taxon>Bacillaceae</taxon>
        <taxon>Alkalicoccus</taxon>
    </lineage>
</organism>
<evidence type="ECO:0000256" key="1">
    <source>
        <dbReference type="ARBA" id="ARBA00006754"/>
    </source>
</evidence>
<feature type="domain" description="PucR C-terminal helix-turn-helix" evidence="3">
    <location>
        <begin position="467"/>
        <end position="525"/>
    </location>
</feature>
<feature type="domain" description="Purine catabolism PurC-like" evidence="2">
    <location>
        <begin position="9"/>
        <end position="126"/>
    </location>
</feature>
<protein>
    <recommendedName>
        <fullName evidence="7">PucR family transcriptional regulator</fullName>
    </recommendedName>
</protein>
<dbReference type="Pfam" id="PF17853">
    <property type="entry name" value="GGDEF_2"/>
    <property type="match status" value="1"/>
</dbReference>
<dbReference type="InterPro" id="IPR051448">
    <property type="entry name" value="CdaR-like_regulators"/>
</dbReference>
<proteinExistence type="inferred from homology"/>
<reference evidence="5 6" key="1">
    <citation type="submission" date="2018-03" db="EMBL/GenBank/DDBJ databases">
        <title>Bacillus urumqiensis sp. nov., a moderately haloalkaliphilic bacterium isolated from a salt lake.</title>
        <authorList>
            <person name="Zhao B."/>
            <person name="Liao Z."/>
        </authorList>
    </citation>
    <scope>NUCLEOTIDE SEQUENCE [LARGE SCALE GENOMIC DNA]</scope>
    <source>
        <strain evidence="5 6">BZ-SZ-XJ18</strain>
    </source>
</reference>
<dbReference type="OrthoDB" id="142218at2"/>
<dbReference type="PANTHER" id="PTHR33744:SF1">
    <property type="entry name" value="DNA-BINDING TRANSCRIPTIONAL ACTIVATOR ADER"/>
    <property type="match status" value="1"/>
</dbReference>
<dbReference type="EMBL" id="PVNS01000001">
    <property type="protein sequence ID" value="PRO67284.1"/>
    <property type="molecule type" value="Genomic_DNA"/>
</dbReference>
<evidence type="ECO:0000259" key="3">
    <source>
        <dbReference type="Pfam" id="PF13556"/>
    </source>
</evidence>
<comment type="similarity">
    <text evidence="1">Belongs to the CdaR family.</text>
</comment>
<name>A0A2P6MLW0_ALKUR</name>
<dbReference type="RefSeq" id="WP_105957668.1">
    <property type="nucleotide sequence ID" value="NZ_PVNS01000001.1"/>
</dbReference>
<dbReference type="Gene3D" id="1.10.10.2840">
    <property type="entry name" value="PucR C-terminal helix-turn-helix domain"/>
    <property type="match status" value="1"/>
</dbReference>
<evidence type="ECO:0008006" key="7">
    <source>
        <dbReference type="Google" id="ProtNLM"/>
    </source>
</evidence>
<dbReference type="Pfam" id="PF13556">
    <property type="entry name" value="HTH_30"/>
    <property type="match status" value="1"/>
</dbReference>
<evidence type="ECO:0000313" key="5">
    <source>
        <dbReference type="EMBL" id="PRO67284.1"/>
    </source>
</evidence>